<evidence type="ECO:0000313" key="1">
    <source>
        <dbReference type="EMBL" id="RSL80605.1"/>
    </source>
</evidence>
<name>A0A428RST6_9HYPO</name>
<comment type="caution">
    <text evidence="1">The sequence shown here is derived from an EMBL/GenBank/DDBJ whole genome shotgun (WGS) entry which is preliminary data.</text>
</comment>
<protein>
    <submittedName>
        <fullName evidence="1">Uncharacterized protein</fullName>
    </submittedName>
</protein>
<evidence type="ECO:0000313" key="2">
    <source>
        <dbReference type="Proteomes" id="UP000287144"/>
    </source>
</evidence>
<keyword evidence="2" id="KW-1185">Reference proteome</keyword>
<proteinExistence type="predicted"/>
<dbReference type="AlphaFoldDB" id="A0A428RST6"/>
<organism evidence="1 2">
    <name type="scientific">Fusarium oligoseptatum</name>
    <dbReference type="NCBI Taxonomy" id="2604345"/>
    <lineage>
        <taxon>Eukaryota</taxon>
        <taxon>Fungi</taxon>
        <taxon>Dikarya</taxon>
        <taxon>Ascomycota</taxon>
        <taxon>Pezizomycotina</taxon>
        <taxon>Sordariomycetes</taxon>
        <taxon>Hypocreomycetidae</taxon>
        <taxon>Hypocreales</taxon>
        <taxon>Nectriaceae</taxon>
        <taxon>Fusarium</taxon>
        <taxon>Fusarium solani species complex</taxon>
    </lineage>
</organism>
<dbReference type="Proteomes" id="UP000287144">
    <property type="component" value="Unassembled WGS sequence"/>
</dbReference>
<reference evidence="1 2" key="1">
    <citation type="submission" date="2017-06" db="EMBL/GenBank/DDBJ databases">
        <title>Comparative genomic analysis of Ambrosia Fusariam Clade fungi.</title>
        <authorList>
            <person name="Stajich J.E."/>
            <person name="Carrillo J."/>
            <person name="Kijimoto T."/>
            <person name="Eskalen A."/>
            <person name="O'Donnell K."/>
            <person name="Kasson M."/>
        </authorList>
    </citation>
    <scope>NUCLEOTIDE SEQUENCE [LARGE SCALE GENOMIC DNA]</scope>
    <source>
        <strain evidence="1 2">NRRL62579</strain>
    </source>
</reference>
<sequence length="271" mass="29610">MATAQTLAVVDIPGLHHSPDAKDFADSQNVSNCLPQPEEQPEISDTTLKNLGELFVRHDAHDAFGTHLLHAHFQVPEGNVLYGPQVQVSGNSESCWTKPVPAKELATKPIHGHVFHLQPNGAFVPYEFQEGEAPSKAAKVSKAFFQELAEFLHLNNLAGLIALQLLDGPRDRTNTELLVGPQGTLMMDTKDVLGLEPAQITTGWFFQVGEDGVISCKGNDVYAPKKNTHGVFQDSKPLPTLEALKAALLQEGIIAERFRCSPHSRAWAAWN</sequence>
<accession>A0A428RST6</accession>
<gene>
    <name evidence="1" type="ORF">CEP52_017354</name>
</gene>
<dbReference type="EMBL" id="NKCK01000519">
    <property type="protein sequence ID" value="RSL80605.1"/>
    <property type="molecule type" value="Genomic_DNA"/>
</dbReference>